<dbReference type="Pfam" id="PF03184">
    <property type="entry name" value="DDE_1"/>
    <property type="match status" value="1"/>
</dbReference>
<proteinExistence type="predicted"/>
<dbReference type="PROSITE" id="PS50041">
    <property type="entry name" value="C_TYPE_LECTIN_2"/>
    <property type="match status" value="1"/>
</dbReference>
<dbReference type="CDD" id="cd00037">
    <property type="entry name" value="CLECT"/>
    <property type="match status" value="1"/>
</dbReference>
<name>A0A2B4SFD8_STYPI</name>
<dbReference type="InterPro" id="IPR001304">
    <property type="entry name" value="C-type_lectin-like"/>
</dbReference>
<evidence type="ECO:0000313" key="3">
    <source>
        <dbReference type="Proteomes" id="UP000225706"/>
    </source>
</evidence>
<dbReference type="InterPro" id="IPR004875">
    <property type="entry name" value="DDE_SF_endonuclease_dom"/>
</dbReference>
<reference evidence="3" key="1">
    <citation type="journal article" date="2017" name="bioRxiv">
        <title>Comparative analysis of the genomes of Stylophora pistillata and Acropora digitifera provides evidence for extensive differences between species of corals.</title>
        <authorList>
            <person name="Voolstra C.R."/>
            <person name="Li Y."/>
            <person name="Liew Y.J."/>
            <person name="Baumgarten S."/>
            <person name="Zoccola D."/>
            <person name="Flot J.-F."/>
            <person name="Tambutte S."/>
            <person name="Allemand D."/>
            <person name="Aranda M."/>
        </authorList>
    </citation>
    <scope>NUCLEOTIDE SEQUENCE [LARGE SCALE GENOMIC DNA]</scope>
</reference>
<dbReference type="AlphaFoldDB" id="A0A2B4SFD8"/>
<dbReference type="InterPro" id="IPR016186">
    <property type="entry name" value="C-type_lectin-like/link_sf"/>
</dbReference>
<gene>
    <name evidence="2" type="ORF">AWC38_SpisGene6710</name>
</gene>
<evidence type="ECO:0000313" key="2">
    <source>
        <dbReference type="EMBL" id="PFX28581.1"/>
    </source>
</evidence>
<feature type="domain" description="C-type lectin" evidence="1">
    <location>
        <begin position="203"/>
        <end position="304"/>
    </location>
</feature>
<evidence type="ECO:0000259" key="1">
    <source>
        <dbReference type="PROSITE" id="PS50041"/>
    </source>
</evidence>
<protein>
    <recommendedName>
        <fullName evidence="1">C-type lectin domain-containing protein</fullName>
    </recommendedName>
</protein>
<dbReference type="Gene3D" id="3.10.100.10">
    <property type="entry name" value="Mannose-Binding Protein A, subunit A"/>
    <property type="match status" value="1"/>
</dbReference>
<dbReference type="OrthoDB" id="5977108at2759"/>
<dbReference type="EMBL" id="LSMT01000081">
    <property type="protein sequence ID" value="PFX28581.1"/>
    <property type="molecule type" value="Genomic_DNA"/>
</dbReference>
<dbReference type="InterPro" id="IPR050828">
    <property type="entry name" value="C-type_lectin/matrix_domain"/>
</dbReference>
<dbReference type="Proteomes" id="UP000225706">
    <property type="component" value="Unassembled WGS sequence"/>
</dbReference>
<dbReference type="Gene3D" id="2.60.120.200">
    <property type="match status" value="1"/>
</dbReference>
<dbReference type="InterPro" id="IPR016187">
    <property type="entry name" value="CTDL_fold"/>
</dbReference>
<organism evidence="2 3">
    <name type="scientific">Stylophora pistillata</name>
    <name type="common">Smooth cauliflower coral</name>
    <dbReference type="NCBI Taxonomy" id="50429"/>
    <lineage>
        <taxon>Eukaryota</taxon>
        <taxon>Metazoa</taxon>
        <taxon>Cnidaria</taxon>
        <taxon>Anthozoa</taxon>
        <taxon>Hexacorallia</taxon>
        <taxon>Scleractinia</taxon>
        <taxon>Astrocoeniina</taxon>
        <taxon>Pocilloporidae</taxon>
        <taxon>Stylophora</taxon>
    </lineage>
</organism>
<dbReference type="SUPFAM" id="SSF56436">
    <property type="entry name" value="C-type lectin-like"/>
    <property type="match status" value="1"/>
</dbReference>
<dbReference type="PANTHER" id="PTHR45710">
    <property type="entry name" value="C-TYPE LECTIN DOMAIN-CONTAINING PROTEIN 180"/>
    <property type="match status" value="1"/>
</dbReference>
<comment type="caution">
    <text evidence="2">The sequence shown here is derived from an EMBL/GenBank/DDBJ whole genome shotgun (WGS) entry which is preliminary data.</text>
</comment>
<accession>A0A2B4SFD8</accession>
<dbReference type="SMART" id="SM00034">
    <property type="entry name" value="CLECT"/>
    <property type="match status" value="1"/>
</dbReference>
<sequence>MDQGVIRALKAHYRSKAAQMYITAIENNRRIPNISILVAMDMLVAAWDKVTQGTINNCFRATGISHQSQESALSDDDDDPFMTLAEEINNLRERAPELAPENVTAGIVVKCDDGAATFEADPLTDEDILAEFNHSADLNEEEEEELDEDEIVIVDEPPKPPTQCELRHAIGVLNTFSFFADDTHLDNLRKKSKRSCYPGWKAVGSTCLRFFGDTRRTWDGARAYCRPLGGDLALPKISEPFSTALPKLLKLLTNVETDFYVGFHRSRPSVGAEKWIWNDGETVDRQQFKRGYPLNGEENPCGALMNVIKYEADSEGVFEGNGLVTAADHSQFFYPLFQRDGGARKLIITLTRKIWVFSTTIDMFISCCDQHIKSTKLLVSDGNMFYSKCEENAMVNLPPTTFVFRCTPPRSGTHVLLEFHGQQWNPLSSRVTLSGFASYKYCCQGMYCPDCPLLLEFHAFGNKYLVNPSVKLTCSENMFEKETDVIAQPALLQGVMAVVSQGISEKVTLLSPWNNRSADKYGGCLKLRFLMFGPGAKGLEIHQQLETNQWHIWKDSENTMPYWRRGQVSLSSLARSKIIQEKQHVDLHFFALKKFL</sequence>
<dbReference type="GO" id="GO:0003676">
    <property type="term" value="F:nucleic acid binding"/>
    <property type="evidence" value="ECO:0007669"/>
    <property type="project" value="InterPro"/>
</dbReference>
<keyword evidence="3" id="KW-1185">Reference proteome</keyword>
<dbReference type="PANTHER" id="PTHR45710:SF26">
    <property type="entry name" value="RH26557P"/>
    <property type="match status" value="1"/>
</dbReference>